<dbReference type="EMBL" id="BAABFT010000011">
    <property type="protein sequence ID" value="GAA4331650.1"/>
    <property type="molecule type" value="Genomic_DNA"/>
</dbReference>
<reference evidence="2" key="1">
    <citation type="journal article" date="2019" name="Int. J. Syst. Evol. Microbiol.">
        <title>The Global Catalogue of Microorganisms (GCM) 10K type strain sequencing project: providing services to taxonomists for standard genome sequencing and annotation.</title>
        <authorList>
            <consortium name="The Broad Institute Genomics Platform"/>
            <consortium name="The Broad Institute Genome Sequencing Center for Infectious Disease"/>
            <person name="Wu L."/>
            <person name="Ma J."/>
        </authorList>
    </citation>
    <scope>NUCLEOTIDE SEQUENCE [LARGE SCALE GENOMIC DNA]</scope>
    <source>
        <strain evidence="2">JCM 17705</strain>
    </source>
</reference>
<keyword evidence="2" id="KW-1185">Reference proteome</keyword>
<gene>
    <name evidence="1" type="ORF">GCM10023149_37590</name>
</gene>
<proteinExistence type="predicted"/>
<name>A0ABP8GYM2_9SPHI</name>
<evidence type="ECO:0000313" key="2">
    <source>
        <dbReference type="Proteomes" id="UP001500582"/>
    </source>
</evidence>
<comment type="caution">
    <text evidence="1">The sequence shown here is derived from an EMBL/GenBank/DDBJ whole genome shotgun (WGS) entry which is preliminary data.</text>
</comment>
<dbReference type="Proteomes" id="UP001500582">
    <property type="component" value="Unassembled WGS sequence"/>
</dbReference>
<accession>A0ABP8GYM2</accession>
<organism evidence="1 2">
    <name type="scientific">Mucilaginibacter gynuensis</name>
    <dbReference type="NCBI Taxonomy" id="1302236"/>
    <lineage>
        <taxon>Bacteria</taxon>
        <taxon>Pseudomonadati</taxon>
        <taxon>Bacteroidota</taxon>
        <taxon>Sphingobacteriia</taxon>
        <taxon>Sphingobacteriales</taxon>
        <taxon>Sphingobacteriaceae</taxon>
        <taxon>Mucilaginibacter</taxon>
    </lineage>
</organism>
<evidence type="ECO:0000313" key="1">
    <source>
        <dbReference type="EMBL" id="GAA4331650.1"/>
    </source>
</evidence>
<sequence>MLRSQKDENEKYNSDIERLSISVLNLLRKLDVMEETSKSMKPYFGKRLDGTGPEELNIAFDDMESVRLQFLEELRDLADKVDLTLPVCRSSLDPDILFIDKNIYLIEIFAMYGAILTTGCVCNKNEIYRSAVTLFSD</sequence>
<protein>
    <submittedName>
        <fullName evidence="1">Uncharacterized protein</fullName>
    </submittedName>
</protein>